<keyword evidence="3" id="KW-1185">Reference proteome</keyword>
<dbReference type="Proteomes" id="UP001054252">
    <property type="component" value="Unassembled WGS sequence"/>
</dbReference>
<reference evidence="2 3" key="1">
    <citation type="journal article" date="2021" name="Commun. Biol.">
        <title>The genome of Shorea leprosula (Dipterocarpaceae) highlights the ecological relevance of drought in aseasonal tropical rainforests.</title>
        <authorList>
            <person name="Ng K.K.S."/>
            <person name="Kobayashi M.J."/>
            <person name="Fawcett J.A."/>
            <person name="Hatakeyama M."/>
            <person name="Paape T."/>
            <person name="Ng C.H."/>
            <person name="Ang C.C."/>
            <person name="Tnah L.H."/>
            <person name="Lee C.T."/>
            <person name="Nishiyama T."/>
            <person name="Sese J."/>
            <person name="O'Brien M.J."/>
            <person name="Copetti D."/>
            <person name="Mohd Noor M.I."/>
            <person name="Ong R.C."/>
            <person name="Putra M."/>
            <person name="Sireger I.Z."/>
            <person name="Indrioko S."/>
            <person name="Kosugi Y."/>
            <person name="Izuno A."/>
            <person name="Isagi Y."/>
            <person name="Lee S.L."/>
            <person name="Shimizu K.K."/>
        </authorList>
    </citation>
    <scope>NUCLEOTIDE SEQUENCE [LARGE SCALE GENOMIC DNA]</scope>
    <source>
        <strain evidence="2">214</strain>
    </source>
</reference>
<comment type="caution">
    <text evidence="2">The sequence shown here is derived from an EMBL/GenBank/DDBJ whole genome shotgun (WGS) entry which is preliminary data.</text>
</comment>
<gene>
    <name evidence="2" type="ORF">SLEP1_g23846</name>
</gene>
<evidence type="ECO:0000313" key="2">
    <source>
        <dbReference type="EMBL" id="GKV12729.1"/>
    </source>
</evidence>
<protein>
    <submittedName>
        <fullName evidence="2">Uncharacterized protein</fullName>
    </submittedName>
</protein>
<dbReference type="EMBL" id="BPVZ01000037">
    <property type="protein sequence ID" value="GKV12729.1"/>
    <property type="molecule type" value="Genomic_DNA"/>
</dbReference>
<evidence type="ECO:0000313" key="3">
    <source>
        <dbReference type="Proteomes" id="UP001054252"/>
    </source>
</evidence>
<proteinExistence type="predicted"/>
<organism evidence="2 3">
    <name type="scientific">Rubroshorea leprosula</name>
    <dbReference type="NCBI Taxonomy" id="152421"/>
    <lineage>
        <taxon>Eukaryota</taxon>
        <taxon>Viridiplantae</taxon>
        <taxon>Streptophyta</taxon>
        <taxon>Embryophyta</taxon>
        <taxon>Tracheophyta</taxon>
        <taxon>Spermatophyta</taxon>
        <taxon>Magnoliopsida</taxon>
        <taxon>eudicotyledons</taxon>
        <taxon>Gunneridae</taxon>
        <taxon>Pentapetalae</taxon>
        <taxon>rosids</taxon>
        <taxon>malvids</taxon>
        <taxon>Malvales</taxon>
        <taxon>Dipterocarpaceae</taxon>
        <taxon>Rubroshorea</taxon>
    </lineage>
</organism>
<sequence length="317" mass="35239">MLRGLGYENVFANSIHYKSPLLKLDELKSLAHPGCIDDIVSIIWKTCEVELYIDHDSGGHNFVDKLVGDVHGFGKGINEIINEDAGAITQDANEIPAPIEHHSNFATHAYTDDSINDCTNEEKENESKLEDDFASPVGTNRDDEECVVVFNKAKSLLISTRVVNLVEHKGEKQRVIEEHGEGEKQQVGTGATYNPSIDALTFNPSTEAATSNISNVDKERARKARAAALSRRYKTLYIAKVAVKGQATSTFTDHVLQSQLLIDNHQYFDEEDKDNEGRNSDDPSCLYLDPSSEEEDEFHVAIDLPPMGPTDIYFNPE</sequence>
<feature type="region of interest" description="Disordered" evidence="1">
    <location>
        <begin position="271"/>
        <end position="297"/>
    </location>
</feature>
<name>A0AAV5JDN5_9ROSI</name>
<accession>A0AAV5JDN5</accession>
<evidence type="ECO:0000256" key="1">
    <source>
        <dbReference type="SAM" id="MobiDB-lite"/>
    </source>
</evidence>
<dbReference type="AlphaFoldDB" id="A0AAV5JDN5"/>